<evidence type="ECO:0000256" key="2">
    <source>
        <dbReference type="ARBA" id="ARBA00023015"/>
    </source>
</evidence>
<evidence type="ECO:0000256" key="3">
    <source>
        <dbReference type="ARBA" id="ARBA00023016"/>
    </source>
</evidence>
<evidence type="ECO:0000256" key="4">
    <source>
        <dbReference type="ARBA" id="ARBA00023163"/>
    </source>
</evidence>
<comment type="function">
    <text evidence="5">Negative regulator of class I heat shock genes (grpE-dnaK-dnaJ and groELS operons). Prevents heat-shock induction of these operons.</text>
</comment>
<comment type="caution">
    <text evidence="8">The sequence shown here is derived from an EMBL/GenBank/DDBJ whole genome shotgun (WGS) entry which is preliminary data.</text>
</comment>
<keyword evidence="2 5" id="KW-0805">Transcription regulation</keyword>
<dbReference type="InterPro" id="IPR029016">
    <property type="entry name" value="GAF-like_dom_sf"/>
</dbReference>
<evidence type="ECO:0000313" key="9">
    <source>
        <dbReference type="Proteomes" id="UP001596391"/>
    </source>
</evidence>
<dbReference type="InterPro" id="IPR023120">
    <property type="entry name" value="WHTH_transcript_rep_HrcA_IDD"/>
</dbReference>
<evidence type="ECO:0000256" key="1">
    <source>
        <dbReference type="ARBA" id="ARBA00022491"/>
    </source>
</evidence>
<dbReference type="Pfam" id="PF03444">
    <property type="entry name" value="WHD_HrcA"/>
    <property type="match status" value="1"/>
</dbReference>
<organism evidence="8 9">
    <name type="scientific">Granulicella cerasi</name>
    <dbReference type="NCBI Taxonomy" id="741063"/>
    <lineage>
        <taxon>Bacteria</taxon>
        <taxon>Pseudomonadati</taxon>
        <taxon>Acidobacteriota</taxon>
        <taxon>Terriglobia</taxon>
        <taxon>Terriglobales</taxon>
        <taxon>Acidobacteriaceae</taxon>
        <taxon>Granulicella</taxon>
    </lineage>
</organism>
<dbReference type="InterPro" id="IPR002571">
    <property type="entry name" value="HrcA"/>
</dbReference>
<dbReference type="Proteomes" id="UP001596391">
    <property type="component" value="Unassembled WGS sequence"/>
</dbReference>
<dbReference type="SUPFAM" id="SSF55781">
    <property type="entry name" value="GAF domain-like"/>
    <property type="match status" value="1"/>
</dbReference>
<dbReference type="InterPro" id="IPR021153">
    <property type="entry name" value="HrcA_C"/>
</dbReference>
<evidence type="ECO:0000259" key="6">
    <source>
        <dbReference type="Pfam" id="PF01628"/>
    </source>
</evidence>
<gene>
    <name evidence="5 8" type="primary">hrcA</name>
    <name evidence="8" type="ORF">ACFQBQ_06325</name>
</gene>
<dbReference type="Gene3D" id="3.30.390.60">
    <property type="entry name" value="Heat-inducible transcription repressor hrca homolog, domain 3"/>
    <property type="match status" value="1"/>
</dbReference>
<dbReference type="PIRSF" id="PIRSF005485">
    <property type="entry name" value="HrcA"/>
    <property type="match status" value="1"/>
</dbReference>
<keyword evidence="4 5" id="KW-0804">Transcription</keyword>
<keyword evidence="3 5" id="KW-0346">Stress response</keyword>
<reference evidence="9" key="1">
    <citation type="journal article" date="2019" name="Int. J. Syst. Evol. Microbiol.">
        <title>The Global Catalogue of Microorganisms (GCM) 10K type strain sequencing project: providing services to taxonomists for standard genome sequencing and annotation.</title>
        <authorList>
            <consortium name="The Broad Institute Genomics Platform"/>
            <consortium name="The Broad Institute Genome Sequencing Center for Infectious Disease"/>
            <person name="Wu L."/>
            <person name="Ma J."/>
        </authorList>
    </citation>
    <scope>NUCLEOTIDE SEQUENCE [LARGE SCALE GENOMIC DNA]</scope>
    <source>
        <strain evidence="9">CGMCC 1.16026</strain>
    </source>
</reference>
<dbReference type="InterPro" id="IPR005104">
    <property type="entry name" value="WHTH_HrcA_DNA-bd"/>
</dbReference>
<dbReference type="InterPro" id="IPR036390">
    <property type="entry name" value="WH_DNA-bd_sf"/>
</dbReference>
<dbReference type="PANTHER" id="PTHR34824">
    <property type="entry name" value="HEAT-INDUCIBLE TRANSCRIPTION REPRESSOR HRCA"/>
    <property type="match status" value="1"/>
</dbReference>
<feature type="domain" description="Heat-inducible transcription repressor HrcA C-terminal" evidence="6">
    <location>
        <begin position="117"/>
        <end position="337"/>
    </location>
</feature>
<dbReference type="Gene3D" id="1.10.10.10">
    <property type="entry name" value="Winged helix-like DNA-binding domain superfamily/Winged helix DNA-binding domain"/>
    <property type="match status" value="1"/>
</dbReference>
<keyword evidence="1 5" id="KW-0678">Repressor</keyword>
<protein>
    <recommendedName>
        <fullName evidence="5">Heat-inducible transcription repressor HrcA</fullName>
    </recommendedName>
</protein>
<accession>A0ABW1Z8A5</accession>
<dbReference type="HAMAP" id="MF_00081">
    <property type="entry name" value="HrcA"/>
    <property type="match status" value="1"/>
</dbReference>
<sequence length="361" mass="38744">MANEPTLTARQRDVLMAIVESYIATGEPVSSGSIARSSAIASAAASPATIRNEMAALVDAGLLEQPHTSAGRVPSASAFRMYVEALHRGSAANLPGPTRAELHSRIDSSFVGIAGGDALLERTSQVLAMLSSGVGLAIGAPPATDMLEHVHFSRLASKRVLAVLVTRGGMVRDRMLAVERDLTMSELEIASNFLNEHFRGWTLDAVRAELSRRVNRERSAYQQMLASAQELWSQALPAVEGTPLVFVEGVANLVGADEDRERLRAMLGALEAKERLVELLNAYVDSRQENVRVVFDLERTAPEMAGLVLIAAPARVGDSLATVGVLGSKRMHYESTMNAVGYIANLFDRVLDLGREDATGL</sequence>
<evidence type="ECO:0000256" key="5">
    <source>
        <dbReference type="HAMAP-Rule" id="MF_00081"/>
    </source>
</evidence>
<dbReference type="Pfam" id="PF01628">
    <property type="entry name" value="HrcA"/>
    <property type="match status" value="1"/>
</dbReference>
<dbReference type="Gene3D" id="3.30.450.40">
    <property type="match status" value="1"/>
</dbReference>
<evidence type="ECO:0000313" key="8">
    <source>
        <dbReference type="EMBL" id="MFC6645210.1"/>
    </source>
</evidence>
<dbReference type="SUPFAM" id="SSF46785">
    <property type="entry name" value="Winged helix' DNA-binding domain"/>
    <property type="match status" value="1"/>
</dbReference>
<dbReference type="EMBL" id="JBHSWI010000001">
    <property type="protein sequence ID" value="MFC6645210.1"/>
    <property type="molecule type" value="Genomic_DNA"/>
</dbReference>
<keyword evidence="9" id="KW-1185">Reference proteome</keyword>
<comment type="similarity">
    <text evidence="5">Belongs to the HrcA family.</text>
</comment>
<dbReference type="RefSeq" id="WP_263371594.1">
    <property type="nucleotide sequence ID" value="NZ_JAGSYD010000003.1"/>
</dbReference>
<feature type="domain" description="Winged helix-turn-helix transcription repressor HrcA DNA-binding" evidence="7">
    <location>
        <begin position="7"/>
        <end position="80"/>
    </location>
</feature>
<dbReference type="InterPro" id="IPR036388">
    <property type="entry name" value="WH-like_DNA-bd_sf"/>
</dbReference>
<name>A0ABW1Z8A5_9BACT</name>
<proteinExistence type="inferred from homology"/>
<evidence type="ECO:0000259" key="7">
    <source>
        <dbReference type="Pfam" id="PF03444"/>
    </source>
</evidence>
<dbReference type="PANTHER" id="PTHR34824:SF1">
    <property type="entry name" value="HEAT-INDUCIBLE TRANSCRIPTION REPRESSOR HRCA"/>
    <property type="match status" value="1"/>
</dbReference>
<dbReference type="NCBIfam" id="TIGR00331">
    <property type="entry name" value="hrcA"/>
    <property type="match status" value="1"/>
</dbReference>